<feature type="transmembrane region" description="Helical" evidence="1">
    <location>
        <begin position="25"/>
        <end position="43"/>
    </location>
</feature>
<sequence>MFFANLLYPQVYALLKTSDPSKFQSGYGILAAIVIILGLILWFSSKKLDALETAE</sequence>
<organism evidence="2 3">
    <name type="scientific">Loigolactobacillus bifermentans DSM 20003</name>
    <dbReference type="NCBI Taxonomy" id="1423726"/>
    <lineage>
        <taxon>Bacteria</taxon>
        <taxon>Bacillati</taxon>
        <taxon>Bacillota</taxon>
        <taxon>Bacilli</taxon>
        <taxon>Lactobacillales</taxon>
        <taxon>Lactobacillaceae</taxon>
        <taxon>Loigolactobacillus</taxon>
    </lineage>
</organism>
<accession>A0A0R1GES1</accession>
<name>A0A0R1GES1_9LACO</name>
<keyword evidence="1" id="KW-0812">Transmembrane</keyword>
<dbReference type="PATRIC" id="fig|1423726.3.peg.2320"/>
<reference evidence="2 3" key="1">
    <citation type="journal article" date="2015" name="Genome Announc.">
        <title>Expanding the biotechnology potential of lactobacilli through comparative genomics of 213 strains and associated genera.</title>
        <authorList>
            <person name="Sun Z."/>
            <person name="Harris H.M."/>
            <person name="McCann A."/>
            <person name="Guo C."/>
            <person name="Argimon S."/>
            <person name="Zhang W."/>
            <person name="Yang X."/>
            <person name="Jeffery I.B."/>
            <person name="Cooney J.C."/>
            <person name="Kagawa T.F."/>
            <person name="Liu W."/>
            <person name="Song Y."/>
            <person name="Salvetti E."/>
            <person name="Wrobel A."/>
            <person name="Rasinkangas P."/>
            <person name="Parkhill J."/>
            <person name="Rea M.C."/>
            <person name="O'Sullivan O."/>
            <person name="Ritari J."/>
            <person name="Douillard F.P."/>
            <person name="Paul Ross R."/>
            <person name="Yang R."/>
            <person name="Briner A.E."/>
            <person name="Felis G.E."/>
            <person name="de Vos W.M."/>
            <person name="Barrangou R."/>
            <person name="Klaenhammer T.R."/>
            <person name="Caufield P.W."/>
            <person name="Cui Y."/>
            <person name="Zhang H."/>
            <person name="O'Toole P.W."/>
        </authorList>
    </citation>
    <scope>NUCLEOTIDE SEQUENCE [LARGE SCALE GENOMIC DNA]</scope>
    <source>
        <strain evidence="2 3">DSM 20003</strain>
    </source>
</reference>
<protein>
    <submittedName>
        <fullName evidence="2">Uncharacterized protein</fullName>
    </submittedName>
</protein>
<keyword evidence="1" id="KW-1133">Transmembrane helix</keyword>
<evidence type="ECO:0000313" key="3">
    <source>
        <dbReference type="Proteomes" id="UP000051461"/>
    </source>
</evidence>
<evidence type="ECO:0000256" key="1">
    <source>
        <dbReference type="SAM" id="Phobius"/>
    </source>
</evidence>
<dbReference type="Proteomes" id="UP000051461">
    <property type="component" value="Unassembled WGS sequence"/>
</dbReference>
<keyword evidence="1" id="KW-0472">Membrane</keyword>
<keyword evidence="3" id="KW-1185">Reference proteome</keyword>
<dbReference type="EMBL" id="AZDA01000146">
    <property type="protein sequence ID" value="KRK32409.1"/>
    <property type="molecule type" value="Genomic_DNA"/>
</dbReference>
<evidence type="ECO:0000313" key="2">
    <source>
        <dbReference type="EMBL" id="KRK32409.1"/>
    </source>
</evidence>
<gene>
    <name evidence="2" type="ORF">FC07_GL002235</name>
</gene>
<dbReference type="AlphaFoldDB" id="A0A0R1GES1"/>
<proteinExistence type="predicted"/>
<comment type="caution">
    <text evidence="2">The sequence shown here is derived from an EMBL/GenBank/DDBJ whole genome shotgun (WGS) entry which is preliminary data.</text>
</comment>